<dbReference type="EMBL" id="JABANE010000058">
    <property type="protein sequence ID" value="NME70228.1"/>
    <property type="molecule type" value="Genomic_DNA"/>
</dbReference>
<evidence type="ECO:0000313" key="2">
    <source>
        <dbReference type="Proteomes" id="UP000576082"/>
    </source>
</evidence>
<gene>
    <name evidence="1" type="ORF">HHU12_19790</name>
</gene>
<dbReference type="AlphaFoldDB" id="A0A7X9XB32"/>
<sequence length="200" mass="23703">MRNGIKSFLIIILALQYSCKQPEGLKFKVSTNYLDGKSHLTKTKMIANPNSEINVYFFKKHFAQFYGLPNKLTNEKLKNQEITEWKFEDRPKELSENWSETFKYDPNGNLIEYKYSGCTFCSQFPWGYKLFYNKNNDIVEQQIYYLRQKNISEGNGLKLKFELQEVMDRKVMLTYDKNRNIVKLKKVGTNGLEELIELVE</sequence>
<accession>A0A7X9XB32</accession>
<protein>
    <submittedName>
        <fullName evidence="1">Uncharacterized protein</fullName>
    </submittedName>
</protein>
<keyword evidence="2" id="KW-1185">Reference proteome</keyword>
<dbReference type="Proteomes" id="UP000576082">
    <property type="component" value="Unassembled WGS sequence"/>
</dbReference>
<comment type="caution">
    <text evidence="1">The sequence shown here is derived from an EMBL/GenBank/DDBJ whole genome shotgun (WGS) entry which is preliminary data.</text>
</comment>
<dbReference type="RefSeq" id="WP_169658470.1">
    <property type="nucleotide sequence ID" value="NZ_JABANE010000058.1"/>
</dbReference>
<evidence type="ECO:0000313" key="1">
    <source>
        <dbReference type="EMBL" id="NME70228.1"/>
    </source>
</evidence>
<organism evidence="1 2">
    <name type="scientific">Flammeovirga aprica JL-4</name>
    <dbReference type="NCBI Taxonomy" id="694437"/>
    <lineage>
        <taxon>Bacteria</taxon>
        <taxon>Pseudomonadati</taxon>
        <taxon>Bacteroidota</taxon>
        <taxon>Cytophagia</taxon>
        <taxon>Cytophagales</taxon>
        <taxon>Flammeovirgaceae</taxon>
        <taxon>Flammeovirga</taxon>
    </lineage>
</organism>
<reference evidence="1 2" key="1">
    <citation type="submission" date="2020-04" db="EMBL/GenBank/DDBJ databases">
        <title>Flammeovirga sp. SR4, a novel species isolated from seawater.</title>
        <authorList>
            <person name="Wang X."/>
        </authorList>
    </citation>
    <scope>NUCLEOTIDE SEQUENCE [LARGE SCALE GENOMIC DNA]</scope>
    <source>
        <strain evidence="1 2">ATCC 23126</strain>
    </source>
</reference>
<proteinExistence type="predicted"/>
<name>A0A7X9XB32_9BACT</name>